<dbReference type="SUPFAM" id="SSF53756">
    <property type="entry name" value="UDP-Glycosyltransferase/glycogen phosphorylase"/>
    <property type="match status" value="1"/>
</dbReference>
<sequence>MKILIISRSFYPMNTPRAFRTTELVKEFSRIGHEVTLYTHMDNKQKGFKKKYKLNLKVLPTPRWKTPNLGTHKIPKLVNRAFYRILSNYLDFPSCEYYFLVKNALKNEKNYDLLISIAIPHTIHWGVAGALRVNKNLTKTWIADCGDPYLIVENDTFQKPFYFKYLERWWAKRVDFITVPVQGAIKAYNHSIQTKIKVIPQGFNFDEIKTLVKGINRSYNKVPTFIYGGGFIPNNRDPRQFLEYLNSLKVNFKFYVYTNKLELVQYYADKSQNRIEIFPIISRNEFLKVLVKMDFVVNFENKGNNQVPSKLIDYAILNKPILSVSSQDIPKATIDNFLKGNYEDAYIVANVENYNIKNVVENFLSLHEYNDKVKKS</sequence>
<keyword evidence="2" id="KW-1185">Reference proteome</keyword>
<evidence type="ECO:0008006" key="3">
    <source>
        <dbReference type="Google" id="ProtNLM"/>
    </source>
</evidence>
<reference evidence="2" key="1">
    <citation type="journal article" date="2019" name="Int. J. Syst. Evol. Microbiol.">
        <title>The Global Catalogue of Microorganisms (GCM) 10K type strain sequencing project: providing services to taxonomists for standard genome sequencing and annotation.</title>
        <authorList>
            <consortium name="The Broad Institute Genomics Platform"/>
            <consortium name="The Broad Institute Genome Sequencing Center for Infectious Disease"/>
            <person name="Wu L."/>
            <person name="Ma J."/>
        </authorList>
    </citation>
    <scope>NUCLEOTIDE SEQUENCE [LARGE SCALE GENOMIC DNA]</scope>
    <source>
        <strain evidence="2">CCUG 61485</strain>
    </source>
</reference>
<proteinExistence type="predicted"/>
<accession>A0ABW3Y3V1</accession>
<dbReference type="Proteomes" id="UP001597201">
    <property type="component" value="Unassembled WGS sequence"/>
</dbReference>
<protein>
    <recommendedName>
        <fullName evidence="3">Glycosyltransferase subfamily 4-like N-terminal domain-containing protein</fullName>
    </recommendedName>
</protein>
<gene>
    <name evidence="1" type="ORF">ACFQ39_10735</name>
</gene>
<evidence type="ECO:0000313" key="1">
    <source>
        <dbReference type="EMBL" id="MFD1316095.1"/>
    </source>
</evidence>
<comment type="caution">
    <text evidence="1">The sequence shown here is derived from an EMBL/GenBank/DDBJ whole genome shotgun (WGS) entry which is preliminary data.</text>
</comment>
<name>A0ABW3Y3V1_9FLAO</name>
<dbReference type="Gene3D" id="3.40.50.2000">
    <property type="entry name" value="Glycogen Phosphorylase B"/>
    <property type="match status" value="1"/>
</dbReference>
<dbReference type="RefSeq" id="WP_377178888.1">
    <property type="nucleotide sequence ID" value="NZ_JBHTMY010000003.1"/>
</dbReference>
<dbReference type="EMBL" id="JBHTMY010000003">
    <property type="protein sequence ID" value="MFD1316095.1"/>
    <property type="molecule type" value="Genomic_DNA"/>
</dbReference>
<organism evidence="1 2">
    <name type="scientific">Namhaeicola litoreus</name>
    <dbReference type="NCBI Taxonomy" id="1052145"/>
    <lineage>
        <taxon>Bacteria</taxon>
        <taxon>Pseudomonadati</taxon>
        <taxon>Bacteroidota</taxon>
        <taxon>Flavobacteriia</taxon>
        <taxon>Flavobacteriales</taxon>
        <taxon>Flavobacteriaceae</taxon>
        <taxon>Namhaeicola</taxon>
    </lineage>
</organism>
<evidence type="ECO:0000313" key="2">
    <source>
        <dbReference type="Proteomes" id="UP001597201"/>
    </source>
</evidence>